<feature type="binding site" evidence="4">
    <location>
        <begin position="534"/>
        <end position="535"/>
    </location>
    <ligand>
        <name>alpha-maltose 1-phosphate</name>
        <dbReference type="ChEBI" id="CHEBI:63576"/>
    </ligand>
</feature>
<comment type="catalytic activity">
    <reaction evidence="4">
        <text>alpha-maltose 1-phosphate + [(1-&gt;4)-alpha-D-glucosyl](n) = [(1-&gt;4)-alpha-D-glucosyl](n+2) + phosphate</text>
        <dbReference type="Rhea" id="RHEA:42692"/>
        <dbReference type="Rhea" id="RHEA-COMP:9584"/>
        <dbReference type="Rhea" id="RHEA-COMP:10183"/>
        <dbReference type="ChEBI" id="CHEBI:15444"/>
        <dbReference type="ChEBI" id="CHEBI:43474"/>
        <dbReference type="ChEBI" id="CHEBI:63576"/>
        <dbReference type="EC" id="2.4.99.16"/>
    </reaction>
</comment>
<dbReference type="InterPro" id="IPR013783">
    <property type="entry name" value="Ig-like_fold"/>
</dbReference>
<dbReference type="EC" id="2.4.99.16" evidence="4"/>
<dbReference type="PANTHER" id="PTHR47786:SF2">
    <property type="entry name" value="GLYCOSYL HYDROLASE FAMILY 13 CATALYTIC DOMAIN-CONTAINING PROTEIN"/>
    <property type="match status" value="1"/>
</dbReference>
<keyword evidence="3 4" id="KW-0119">Carbohydrate metabolism</keyword>
<dbReference type="SUPFAM" id="SSF51445">
    <property type="entry name" value="(Trans)glycosidases"/>
    <property type="match status" value="1"/>
</dbReference>
<accession>E6VKT7</accession>
<dbReference type="InterPro" id="IPR006047">
    <property type="entry name" value="GH13_cat_dom"/>
</dbReference>
<dbReference type="Proteomes" id="UP000001402">
    <property type="component" value="Chromosome"/>
</dbReference>
<feature type="binding site" evidence="4">
    <location>
        <position position="263"/>
    </location>
    <ligand>
        <name>alpha-maltose 1-phosphate</name>
        <dbReference type="ChEBI" id="CHEBI:63576"/>
    </ligand>
</feature>
<sequence>MGITSLNRSWAIVNKSTQALQAAAQGGAFHIEDIFPLIDGGRFAVKRIVGEPVEVWADIYRDGHEVIAAALIWRREQDSTWQRVPMVHTVNDRWSATFTPQQLGRHVYAIEAWTDEFATWRHGAELKLKAGQDLSLDALEGAGLLTKAQSDDPDVLRLIQHRCEDYLRTGEIEPLLAPELLDAMATSQARPDLTRTDPLPLMIDRPRARFSAWYEMVPRSQGTEPGRHGTFRDCIARLPDVAAMGFDVVYFTPIHPIGHTNRKGRNNALTAGPGDPGSPYAIGAEEGGHDAVHPELGTLEDFRAFVGACEVVGIEVALDIAVQCSPDHPWLKQHPDWFKRRPDGSMKYAENPPKKYEDIVNPDFSCEDAGALWNALRDVILFWADQGVKIFRVDNPHTKPLRFWEWLIREVQLRHPDVIFLAEAFTRPKLMKGLAKLGFTQSYTYFTWRTQKWEIEQYLRELAGYPERDFYRPNFFTNTPDILPYHLQGGEPWMFKSRLVLAATLSSTYGIYNGFELLEHDAIPGKEEYLDSEKYEIKVRDWDKPGNIKPYIRDINRIRAANPALQQTSNLRFLDVQDPNVTGFVKTSVDGGNAVAVAIALSSDYHEFWLPLGDVQIVVAGERRPVAAVENLLTGERHALDWGGINLRIDPHRDPALLFRCLA</sequence>
<reference evidence="7" key="1">
    <citation type="submission" date="2010-12" db="EMBL/GenBank/DDBJ databases">
        <title>Complete sequence of Rhodopseudomonas palustris DX-1.</title>
        <authorList>
            <consortium name="US DOE Joint Genome Institute"/>
            <person name="Lucas S."/>
            <person name="Copeland A."/>
            <person name="Lapidus A."/>
            <person name="Cheng J.-F."/>
            <person name="Goodwin L."/>
            <person name="Pitluck S."/>
            <person name="Misra M."/>
            <person name="Chertkov O."/>
            <person name="Detter J.C."/>
            <person name="Han C."/>
            <person name="Tapia R."/>
            <person name="Land M."/>
            <person name="Hauser L."/>
            <person name="Kyrpides N."/>
            <person name="Ivanova N."/>
            <person name="Ovchinnikova G."/>
            <person name="Logan B."/>
            <person name="Oda Y."/>
            <person name="Harwood C."/>
            <person name="Woyke T."/>
        </authorList>
    </citation>
    <scope>NUCLEOTIDE SEQUENCE [LARGE SCALE GENOMIC DNA]</scope>
    <source>
        <strain evidence="7">DX-1</strain>
    </source>
</reference>
<dbReference type="GO" id="GO:0004553">
    <property type="term" value="F:hydrolase activity, hydrolyzing O-glycosyl compounds"/>
    <property type="evidence" value="ECO:0007669"/>
    <property type="project" value="InterPro"/>
</dbReference>
<organism evidence="7 8">
    <name type="scientific">Rhodopseudomonas palustris (strain DX-1)</name>
    <dbReference type="NCBI Taxonomy" id="652103"/>
    <lineage>
        <taxon>Bacteria</taxon>
        <taxon>Pseudomonadati</taxon>
        <taxon>Pseudomonadota</taxon>
        <taxon>Alphaproteobacteria</taxon>
        <taxon>Hyphomicrobiales</taxon>
        <taxon>Nitrobacteraceae</taxon>
        <taxon>Rhodopseudomonas</taxon>
    </lineage>
</organism>
<feature type="site" description="Transition state stabilizer" evidence="4">
    <location>
        <position position="481"/>
    </location>
</feature>
<dbReference type="Gene3D" id="3.20.20.80">
    <property type="entry name" value="Glycosidases"/>
    <property type="match status" value="1"/>
</dbReference>
<dbReference type="Gene3D" id="2.60.40.10">
    <property type="entry name" value="Immunoglobulins"/>
    <property type="match status" value="1"/>
</dbReference>
<gene>
    <name evidence="4" type="primary">glgE</name>
    <name evidence="7" type="ordered locus">Rpdx1_1709</name>
</gene>
<evidence type="ECO:0000313" key="8">
    <source>
        <dbReference type="Proteomes" id="UP000001402"/>
    </source>
</evidence>
<evidence type="ECO:0000256" key="1">
    <source>
        <dbReference type="ARBA" id="ARBA00022676"/>
    </source>
</evidence>
<dbReference type="HAMAP" id="MF_02124">
    <property type="entry name" value="GlgE"/>
    <property type="match status" value="1"/>
</dbReference>
<feature type="binding site" evidence="4">
    <location>
        <position position="395"/>
    </location>
    <ligand>
        <name>alpha-maltose 1-phosphate</name>
        <dbReference type="ChEBI" id="CHEBI:63576"/>
    </ligand>
</feature>
<dbReference type="GO" id="GO:0030979">
    <property type="term" value="P:alpha-glucan biosynthetic process"/>
    <property type="evidence" value="ECO:0007669"/>
    <property type="project" value="UniProtKB-UniRule"/>
</dbReference>
<dbReference type="STRING" id="652103.Rpdx1_1709"/>
<protein>
    <recommendedName>
        <fullName evidence="4">Alpha-1,4-glucan:maltose-1-phosphate maltosyltransferase</fullName>
        <shortName evidence="4">GMPMT</shortName>
        <ecNumber evidence="4">2.4.99.16</ecNumber>
    </recommendedName>
    <alternativeName>
        <fullName evidence="4">(1-&gt;4)-alpha-D-glucan:maltose-1-phosphate alpha-D-maltosyltransferase</fullName>
    </alternativeName>
</protein>
<evidence type="ECO:0000256" key="2">
    <source>
        <dbReference type="ARBA" id="ARBA00022679"/>
    </source>
</evidence>
<comment type="similarity">
    <text evidence="4">Belongs to the glycosyl hydrolase 13 family. GlgE subfamily.</text>
</comment>
<proteinExistence type="inferred from homology"/>
<evidence type="ECO:0000259" key="6">
    <source>
        <dbReference type="SMART" id="SM00642"/>
    </source>
</evidence>
<feature type="domain" description="Glycosyl hydrolase family 13 catalytic" evidence="6">
    <location>
        <begin position="215"/>
        <end position="559"/>
    </location>
</feature>
<dbReference type="InterPro" id="IPR021828">
    <property type="entry name" value="GlgE_dom_N/S"/>
</dbReference>
<dbReference type="eggNOG" id="COG0366">
    <property type="taxonomic scope" value="Bacteria"/>
</dbReference>
<dbReference type="EMBL" id="CP002418">
    <property type="protein sequence ID" value="ADU43326.1"/>
    <property type="molecule type" value="Genomic_DNA"/>
</dbReference>
<dbReference type="GO" id="GO:0016758">
    <property type="term" value="F:hexosyltransferase activity"/>
    <property type="evidence" value="ECO:0007669"/>
    <property type="project" value="UniProtKB-UniRule"/>
</dbReference>
<dbReference type="KEGG" id="rpx:Rpdx1_1709"/>
<evidence type="ECO:0000256" key="3">
    <source>
        <dbReference type="ARBA" id="ARBA00023277"/>
    </source>
</evidence>
<dbReference type="InterPro" id="IPR017853">
    <property type="entry name" value="GH"/>
</dbReference>
<dbReference type="SMART" id="SM00642">
    <property type="entry name" value="Aamy"/>
    <property type="match status" value="1"/>
</dbReference>
<feature type="region of interest" description="Disordered" evidence="5">
    <location>
        <begin position="261"/>
        <end position="287"/>
    </location>
</feature>
<feature type="active site" description="Nucleophile" evidence="4">
    <location>
        <position position="394"/>
    </location>
</feature>
<dbReference type="InterPro" id="IPR026585">
    <property type="entry name" value="GlgE"/>
</dbReference>
<comment type="function">
    <text evidence="4">Maltosyltransferase that uses maltose 1-phosphate (M1P) as the sugar donor to elongate linear or branched alpha-(1-&gt;4)-glucans. Is involved in a branched alpha-glucan biosynthetic pathway from trehalose, together with TreS, Mak and GlgB.</text>
</comment>
<dbReference type="Pfam" id="PF11896">
    <property type="entry name" value="GlgE_dom_N_S"/>
    <property type="match status" value="1"/>
</dbReference>
<name>E6VKT7_RHOPX</name>
<dbReference type="HOGENOM" id="CLU_015798_0_0_5"/>
<feature type="binding site" evidence="4">
    <location>
        <position position="323"/>
    </location>
    <ligand>
        <name>alpha-maltose 1-phosphate</name>
        <dbReference type="ChEBI" id="CHEBI:63576"/>
    </ligand>
</feature>
<keyword evidence="2 4" id="KW-0808">Transferase</keyword>
<evidence type="ECO:0000256" key="4">
    <source>
        <dbReference type="HAMAP-Rule" id="MF_02124"/>
    </source>
</evidence>
<keyword evidence="1 4" id="KW-0328">Glycosyltransferase</keyword>
<feature type="binding site" evidence="4">
    <location>
        <position position="358"/>
    </location>
    <ligand>
        <name>alpha-maltose 1-phosphate</name>
        <dbReference type="ChEBI" id="CHEBI:63576"/>
    </ligand>
</feature>
<evidence type="ECO:0000256" key="5">
    <source>
        <dbReference type="SAM" id="MobiDB-lite"/>
    </source>
</evidence>
<dbReference type="AlphaFoldDB" id="E6VKT7"/>
<feature type="active site" description="Proton donor" evidence="4">
    <location>
        <position position="423"/>
    </location>
</feature>
<evidence type="ECO:0000313" key="7">
    <source>
        <dbReference type="EMBL" id="ADU43326.1"/>
    </source>
</evidence>
<dbReference type="Gene3D" id="1.20.58.80">
    <property type="entry name" value="Phosphotransferase system, lactose/cellobiose-type IIA subunit"/>
    <property type="match status" value="1"/>
</dbReference>
<comment type="subunit">
    <text evidence="4">Homodimer.</text>
</comment>
<dbReference type="PANTHER" id="PTHR47786">
    <property type="entry name" value="ALPHA-1,4-GLUCAN:MALTOSE-1-PHOSPHATE MALTOSYLTRANSFERASE"/>
    <property type="match status" value="1"/>
</dbReference>
<dbReference type="CDD" id="cd11344">
    <property type="entry name" value="AmyAc_GlgE_like"/>
    <property type="match status" value="1"/>
</dbReference>